<dbReference type="Gene3D" id="3.40.50.1820">
    <property type="entry name" value="alpha/beta hydrolase"/>
    <property type="match status" value="1"/>
</dbReference>
<evidence type="ECO:0000256" key="11">
    <source>
        <dbReference type="ARBA" id="ARBA00022968"/>
    </source>
</evidence>
<dbReference type="PANTHER" id="PTHR47175:SF2">
    <property type="entry name" value="LIPASE ATG15-RELATED"/>
    <property type="match status" value="1"/>
</dbReference>
<evidence type="ECO:0000256" key="10">
    <source>
        <dbReference type="ARBA" id="ARBA00022963"/>
    </source>
</evidence>
<evidence type="ECO:0000256" key="16">
    <source>
        <dbReference type="ARBA" id="ARBA00023180"/>
    </source>
</evidence>
<dbReference type="InterPro" id="IPR029058">
    <property type="entry name" value="AB_hydrolase_fold"/>
</dbReference>
<protein>
    <recommendedName>
        <fullName evidence="6">triacylglycerol lipase</fullName>
        <ecNumber evidence="6">3.1.1.3</ecNumber>
    </recommendedName>
    <alternativeName>
        <fullName evidence="17">Autophagy-related protein 15</fullName>
    </alternativeName>
</protein>
<comment type="catalytic activity">
    <reaction evidence="1">
        <text>a triacylglycerol + H2O = a diacylglycerol + a fatty acid + H(+)</text>
        <dbReference type="Rhea" id="RHEA:12044"/>
        <dbReference type="ChEBI" id="CHEBI:15377"/>
        <dbReference type="ChEBI" id="CHEBI:15378"/>
        <dbReference type="ChEBI" id="CHEBI:17855"/>
        <dbReference type="ChEBI" id="CHEBI:18035"/>
        <dbReference type="ChEBI" id="CHEBI:28868"/>
        <dbReference type="EC" id="3.1.1.3"/>
    </reaction>
</comment>
<evidence type="ECO:0000256" key="9">
    <source>
        <dbReference type="ARBA" id="ARBA00022801"/>
    </source>
</evidence>
<keyword evidence="12" id="KW-1133">Transmembrane helix</keyword>
<keyword evidence="11" id="KW-0735">Signal-anchor</keyword>
<evidence type="ECO:0000256" key="14">
    <source>
        <dbReference type="ARBA" id="ARBA00023098"/>
    </source>
</evidence>
<dbReference type="GO" id="GO:0005775">
    <property type="term" value="C:vacuolar lumen"/>
    <property type="evidence" value="ECO:0007669"/>
    <property type="project" value="TreeGrafter"/>
</dbReference>
<name>A0A1X2GIS9_9FUNG</name>
<dbReference type="GO" id="GO:0032585">
    <property type="term" value="C:multivesicular body membrane"/>
    <property type="evidence" value="ECO:0007669"/>
    <property type="project" value="UniProtKB-SubCell"/>
</dbReference>
<feature type="signal peptide" evidence="18">
    <location>
        <begin position="1"/>
        <end position="17"/>
    </location>
</feature>
<feature type="chain" id="PRO_5012665328" description="triacylglycerol lipase" evidence="18">
    <location>
        <begin position="18"/>
        <end position="427"/>
    </location>
</feature>
<dbReference type="GO" id="GO:0004620">
    <property type="term" value="F:phospholipase activity"/>
    <property type="evidence" value="ECO:0007669"/>
    <property type="project" value="TreeGrafter"/>
</dbReference>
<keyword evidence="20" id="KW-1185">Reference proteome</keyword>
<keyword evidence="18" id="KW-0732">Signal</keyword>
<evidence type="ECO:0000256" key="13">
    <source>
        <dbReference type="ARBA" id="ARBA00023006"/>
    </source>
</evidence>
<dbReference type="AlphaFoldDB" id="A0A1X2GIS9"/>
<evidence type="ECO:0000313" key="19">
    <source>
        <dbReference type="EMBL" id="ORX54562.1"/>
    </source>
</evidence>
<dbReference type="InterPro" id="IPR050805">
    <property type="entry name" value="ATG15_Lipase"/>
</dbReference>
<keyword evidence="14" id="KW-0443">Lipid metabolism</keyword>
<dbReference type="GO" id="GO:0046461">
    <property type="term" value="P:neutral lipid catabolic process"/>
    <property type="evidence" value="ECO:0007669"/>
    <property type="project" value="TreeGrafter"/>
</dbReference>
<evidence type="ECO:0000256" key="1">
    <source>
        <dbReference type="ARBA" id="ARBA00001024"/>
    </source>
</evidence>
<dbReference type="EC" id="3.1.1.3" evidence="6"/>
<evidence type="ECO:0000256" key="17">
    <source>
        <dbReference type="ARBA" id="ARBA00029828"/>
    </source>
</evidence>
<evidence type="ECO:0000256" key="15">
    <source>
        <dbReference type="ARBA" id="ARBA00023136"/>
    </source>
</evidence>
<comment type="caution">
    <text evidence="19">The sequence shown here is derived from an EMBL/GenBank/DDBJ whole genome shotgun (WGS) entry which is preliminary data.</text>
</comment>
<reference evidence="19 20" key="1">
    <citation type="submission" date="2016-07" db="EMBL/GenBank/DDBJ databases">
        <title>Pervasive Adenine N6-methylation of Active Genes in Fungi.</title>
        <authorList>
            <consortium name="DOE Joint Genome Institute"/>
            <person name="Mondo S.J."/>
            <person name="Dannebaum R.O."/>
            <person name="Kuo R.C."/>
            <person name="Labutti K."/>
            <person name="Haridas S."/>
            <person name="Kuo A."/>
            <person name="Salamov A."/>
            <person name="Ahrendt S.R."/>
            <person name="Lipzen A."/>
            <person name="Sullivan W."/>
            <person name="Andreopoulos W.B."/>
            <person name="Clum A."/>
            <person name="Lindquist E."/>
            <person name="Daum C."/>
            <person name="Ramamoorthy G.K."/>
            <person name="Gryganskyi A."/>
            <person name="Culley D."/>
            <person name="Magnuson J.K."/>
            <person name="James T.Y."/>
            <person name="O'Malley M.A."/>
            <person name="Stajich J.E."/>
            <person name="Spatafora J.W."/>
            <person name="Visel A."/>
            <person name="Grigoriev I.V."/>
        </authorList>
    </citation>
    <scope>NUCLEOTIDE SEQUENCE [LARGE SCALE GENOMIC DNA]</scope>
    <source>
        <strain evidence="19 20">NRRL 3301</strain>
    </source>
</reference>
<keyword evidence="7" id="KW-0812">Transmembrane</keyword>
<accession>A0A1X2GIS9</accession>
<dbReference type="STRING" id="101127.A0A1X2GIS9"/>
<dbReference type="Proteomes" id="UP000242146">
    <property type="component" value="Unassembled WGS sequence"/>
</dbReference>
<dbReference type="EMBL" id="MCGT01000013">
    <property type="protein sequence ID" value="ORX54562.1"/>
    <property type="molecule type" value="Genomic_DNA"/>
</dbReference>
<evidence type="ECO:0000256" key="8">
    <source>
        <dbReference type="ARBA" id="ARBA00022753"/>
    </source>
</evidence>
<keyword evidence="9 19" id="KW-0378">Hydrolase</keyword>
<organism evidence="19 20">
    <name type="scientific">Hesseltinella vesiculosa</name>
    <dbReference type="NCBI Taxonomy" id="101127"/>
    <lineage>
        <taxon>Eukaryota</taxon>
        <taxon>Fungi</taxon>
        <taxon>Fungi incertae sedis</taxon>
        <taxon>Mucoromycota</taxon>
        <taxon>Mucoromycotina</taxon>
        <taxon>Mucoromycetes</taxon>
        <taxon>Mucorales</taxon>
        <taxon>Cunninghamellaceae</taxon>
        <taxon>Hesseltinella</taxon>
    </lineage>
</organism>
<keyword evidence="15" id="KW-0472">Membrane</keyword>
<dbReference type="OrthoDB" id="58570at2759"/>
<dbReference type="GO" id="GO:0004806">
    <property type="term" value="F:triacylglycerol lipase activity"/>
    <property type="evidence" value="ECO:0007669"/>
    <property type="project" value="UniProtKB-EC"/>
</dbReference>
<evidence type="ECO:0000256" key="4">
    <source>
        <dbReference type="ARBA" id="ARBA00010701"/>
    </source>
</evidence>
<dbReference type="GO" id="GO:0034727">
    <property type="term" value="P:piecemeal microautophagy of the nucleus"/>
    <property type="evidence" value="ECO:0007669"/>
    <property type="project" value="TreeGrafter"/>
</dbReference>
<evidence type="ECO:0000256" key="2">
    <source>
        <dbReference type="ARBA" id="ARBA00004270"/>
    </source>
</evidence>
<evidence type="ECO:0000256" key="18">
    <source>
        <dbReference type="SAM" id="SignalP"/>
    </source>
</evidence>
<dbReference type="PANTHER" id="PTHR47175">
    <property type="entry name" value="LIPASE ATG15-RELATED"/>
    <property type="match status" value="1"/>
</dbReference>
<dbReference type="GO" id="GO:0006660">
    <property type="term" value="P:phosphatidylserine catabolic process"/>
    <property type="evidence" value="ECO:0007669"/>
    <property type="project" value="TreeGrafter"/>
</dbReference>
<sequence length="427" mass="48207">MYLIYVCIFILLAGSAAQQYVIDRPIPPAQTLSLRRMYYLNPRTNQLTRLARHPQGDPLASESSRSVYRVQPILEQHSVPSQSTLQLLRQTAVRHGKPRWHMLTANDIAITQNWNWVPDIKNQSSVLALAKMCYDAYTKLGEDDWYDIDKDKWHVNDTFGWDGDGLRGHVFGNQDNSLLVIAIKGTTAGLFSGGPTGDKDKQNDNLLFSCCCGRVSRVWKPVCNCFQDDNNRCEESCVQDTIMGEELYYDHAVQMYLDLSDAFPDATIWLTGHSLGGGVAALVGQTFGLPAVSFEAPGDRLASLRLHLPRLPKIPIWHFGNTADPIFIGECQGIYSSCWYGGFAIETHCHSGKTCVWDTVKEKGWRVDIRSHRIGDIIEKILLQPDVFSLPECVPQTNCSDCSGWDFYDDRDNALFYLHSPDEYRSL</sequence>
<evidence type="ECO:0000256" key="12">
    <source>
        <dbReference type="ARBA" id="ARBA00022989"/>
    </source>
</evidence>
<comment type="subunit">
    <text evidence="5">Binds to both phosphatidylinositol (PI) and phosphatidylinositol 3,5-bisphosphate (PIP2).</text>
</comment>
<evidence type="ECO:0000256" key="5">
    <source>
        <dbReference type="ARBA" id="ARBA00011137"/>
    </source>
</evidence>
<keyword evidence="10" id="KW-0442">Lipid degradation</keyword>
<gene>
    <name evidence="19" type="ORF">DM01DRAFT_1407393</name>
</gene>
<keyword evidence="8" id="KW-0967">Endosome</keyword>
<evidence type="ECO:0000256" key="7">
    <source>
        <dbReference type="ARBA" id="ARBA00022692"/>
    </source>
</evidence>
<dbReference type="SUPFAM" id="SSF53474">
    <property type="entry name" value="alpha/beta-Hydrolases"/>
    <property type="match status" value="1"/>
</dbReference>
<dbReference type="Pfam" id="PF26363">
    <property type="entry name" value="Phospholipase-like"/>
    <property type="match status" value="1"/>
</dbReference>
<comment type="similarity">
    <text evidence="4">Belongs to the AB hydrolase superfamily. Lipase family.</text>
</comment>
<evidence type="ECO:0000256" key="6">
    <source>
        <dbReference type="ARBA" id="ARBA00013279"/>
    </source>
</evidence>
<evidence type="ECO:0000256" key="3">
    <source>
        <dbReference type="ARBA" id="ARBA00004343"/>
    </source>
</evidence>
<dbReference type="GO" id="GO:0034496">
    <property type="term" value="P:multivesicular body membrane disassembly"/>
    <property type="evidence" value="ECO:0007669"/>
    <property type="project" value="TreeGrafter"/>
</dbReference>
<proteinExistence type="inferred from homology"/>
<keyword evidence="13" id="KW-0072">Autophagy</keyword>
<evidence type="ECO:0000313" key="20">
    <source>
        <dbReference type="Proteomes" id="UP000242146"/>
    </source>
</evidence>
<comment type="subcellular location">
    <subcellularLocation>
        <location evidence="3">Endosome</location>
        <location evidence="3">Multivesicular body membrane</location>
        <topology evidence="3">Single-pass type II membrane protein</topology>
    </subcellularLocation>
    <subcellularLocation>
        <location evidence="2">Prevacuolar compartment membrane</location>
        <topology evidence="2">Single-pass type II membrane protein</topology>
    </subcellularLocation>
</comment>
<keyword evidence="16" id="KW-0325">Glycoprotein</keyword>